<dbReference type="RefSeq" id="WP_060966588.1">
    <property type="nucleotide sequence ID" value="NZ_CM003768.1"/>
</dbReference>
<comment type="caution">
    <text evidence="5">The sequence shown here is derived from an EMBL/GenBank/DDBJ whole genome shotgun (WGS) entry which is preliminary data.</text>
</comment>
<reference evidence="5 6" key="1">
    <citation type="submission" date="2015-11" db="EMBL/GenBank/DDBJ databases">
        <authorList>
            <person name="Sahl J."/>
            <person name="Wagner D."/>
            <person name="Keim P."/>
        </authorList>
    </citation>
    <scope>NUCLEOTIDE SEQUENCE [LARGE SCALE GENOMIC DNA]</scope>
    <source>
        <strain evidence="5 6">AZ-4-2-10-S1-D7</strain>
    </source>
</reference>
<dbReference type="PANTHER" id="PTHR37419:SF8">
    <property type="entry name" value="TOXIN YJJJ"/>
    <property type="match status" value="1"/>
</dbReference>
<dbReference type="Pfam" id="PF07804">
    <property type="entry name" value="HipA_C"/>
    <property type="match status" value="1"/>
</dbReference>
<comment type="similarity">
    <text evidence="1">Belongs to the HipA Ser/Thr kinase family.</text>
</comment>
<organism evidence="5 6">
    <name type="scientific">Burkholderia anthina</name>
    <dbReference type="NCBI Taxonomy" id="179879"/>
    <lineage>
        <taxon>Bacteria</taxon>
        <taxon>Pseudomonadati</taxon>
        <taxon>Pseudomonadota</taxon>
        <taxon>Betaproteobacteria</taxon>
        <taxon>Burkholderiales</taxon>
        <taxon>Burkholderiaceae</taxon>
        <taxon>Burkholderia</taxon>
        <taxon>Burkholderia cepacia complex</taxon>
    </lineage>
</organism>
<proteinExistence type="inferred from homology"/>
<accession>A0AAW3Q5A3</accession>
<evidence type="ECO:0000256" key="3">
    <source>
        <dbReference type="ARBA" id="ARBA00022777"/>
    </source>
</evidence>
<dbReference type="InterPro" id="IPR052028">
    <property type="entry name" value="HipA_Ser/Thr_kinase"/>
</dbReference>
<keyword evidence="2" id="KW-0808">Transferase</keyword>
<evidence type="ECO:0000256" key="2">
    <source>
        <dbReference type="ARBA" id="ARBA00022679"/>
    </source>
</evidence>
<dbReference type="AlphaFoldDB" id="A0AAW3Q5A3"/>
<evidence type="ECO:0000313" key="6">
    <source>
        <dbReference type="Proteomes" id="UP000070434"/>
    </source>
</evidence>
<dbReference type="GO" id="GO:0004674">
    <property type="term" value="F:protein serine/threonine kinase activity"/>
    <property type="evidence" value="ECO:0007669"/>
    <property type="project" value="TreeGrafter"/>
</dbReference>
<dbReference type="Gene3D" id="1.10.1070.20">
    <property type="match status" value="1"/>
</dbReference>
<evidence type="ECO:0000259" key="4">
    <source>
        <dbReference type="Pfam" id="PF07804"/>
    </source>
</evidence>
<name>A0AAW3Q5A3_9BURK</name>
<evidence type="ECO:0000256" key="1">
    <source>
        <dbReference type="ARBA" id="ARBA00010164"/>
    </source>
</evidence>
<evidence type="ECO:0000313" key="5">
    <source>
        <dbReference type="EMBL" id="KWZ36313.1"/>
    </source>
</evidence>
<gene>
    <name evidence="5" type="ORF">WS64_12695</name>
</gene>
<dbReference type="EMBL" id="LNJP01000001">
    <property type="protein sequence ID" value="KWZ36313.1"/>
    <property type="molecule type" value="Genomic_DNA"/>
</dbReference>
<dbReference type="GO" id="GO:0005829">
    <property type="term" value="C:cytosol"/>
    <property type="evidence" value="ECO:0007669"/>
    <property type="project" value="TreeGrafter"/>
</dbReference>
<protein>
    <recommendedName>
        <fullName evidence="4">HipA-like C-terminal domain-containing protein</fullName>
    </recommendedName>
</protein>
<dbReference type="PANTHER" id="PTHR37419">
    <property type="entry name" value="SERINE/THREONINE-PROTEIN KINASE TOXIN HIPA"/>
    <property type="match status" value="1"/>
</dbReference>
<dbReference type="InterPro" id="IPR012893">
    <property type="entry name" value="HipA-like_C"/>
</dbReference>
<keyword evidence="3" id="KW-0418">Kinase</keyword>
<feature type="domain" description="HipA-like C-terminal" evidence="4">
    <location>
        <begin position="174"/>
        <end position="407"/>
    </location>
</feature>
<dbReference type="Proteomes" id="UP000070434">
    <property type="component" value="Chromosome 1"/>
</dbReference>
<sequence>MAAVVKRLAVFAYLDDDWAPAGLLQMTEDGADLQASSFAYGLRYIDRPNAIEIDPVSLSLARKNETRGKMNFPAGGLTQFGGIRDAAPDAWGRRVIEAKLKVRANTLPESTYLLHAGSQRIGALDIRANLDTPPGPQAGKGLHRLEYLIDSAARIEEGEPVPAELEAIFVQGSGLGGARPKATVRDENGVLWLAKFPSRSDRLNVTVIEEATLRLAARCGIRVPPTRIVDVGGRQVMLIRRFDRYWTHPEFDALRGDDALYLPPRAGATERRVPFASALTLVGCSEMESMEKSYQDVAHAIRQHGHVDAIRADNRELFKRMVFNILVSNDDDHLRNHGFIRDPRLPGWRLSPLYDVLPRPSSAHERYLHLGIGPQGRLATLDNAFNARGAFGLSKSDAGLAIAEVWQPTREWKTCFEEHGVPDKEVDKIAPAFRHIDHVADAALRKALP</sequence>